<evidence type="ECO:0000256" key="1">
    <source>
        <dbReference type="SAM" id="SignalP"/>
    </source>
</evidence>
<evidence type="ECO:0000313" key="3">
    <source>
        <dbReference type="Proteomes" id="UP000289482"/>
    </source>
</evidence>
<comment type="caution">
    <text evidence="2">The sequence shown here is derived from an EMBL/GenBank/DDBJ whole genome shotgun (WGS) entry which is preliminary data.</text>
</comment>
<name>A0A4Q1R994_9ACTN</name>
<dbReference type="RefSeq" id="WP_129245164.1">
    <property type="nucleotide sequence ID" value="NZ_JABZEL010000008.1"/>
</dbReference>
<keyword evidence="1" id="KW-0732">Signal</keyword>
<keyword evidence="3" id="KW-1185">Reference proteome</keyword>
<feature type="signal peptide" evidence="1">
    <location>
        <begin position="1"/>
        <end position="29"/>
    </location>
</feature>
<reference evidence="2 3" key="1">
    <citation type="submission" date="2019-01" db="EMBL/GenBank/DDBJ databases">
        <title>Draft genome sequences of the type strain Streptomyces sioyaensis DSM 40032 and its novel strain, TM32, a thermotolerant antibiotics-producing actinobacterium.</title>
        <authorList>
            <person name="Nakaew N."/>
            <person name="Lumyong S."/>
            <person name="Sloan W.T."/>
            <person name="Sungthong R."/>
        </authorList>
    </citation>
    <scope>NUCLEOTIDE SEQUENCE [LARGE SCALE GENOMIC DNA]</scope>
    <source>
        <strain evidence="2 3">DSM 40032</strain>
    </source>
</reference>
<proteinExistence type="predicted"/>
<evidence type="ECO:0000313" key="2">
    <source>
        <dbReference type="EMBL" id="RXS69996.1"/>
    </source>
</evidence>
<organism evidence="2 3">
    <name type="scientific">Streptomyces sioyaensis</name>
    <dbReference type="NCBI Taxonomy" id="67364"/>
    <lineage>
        <taxon>Bacteria</taxon>
        <taxon>Bacillati</taxon>
        <taxon>Actinomycetota</taxon>
        <taxon>Actinomycetes</taxon>
        <taxon>Kitasatosporales</taxon>
        <taxon>Streptomycetaceae</taxon>
        <taxon>Streptomyces</taxon>
    </lineage>
</organism>
<dbReference type="EMBL" id="SDIF01000007">
    <property type="protein sequence ID" value="RXS69996.1"/>
    <property type="molecule type" value="Genomic_DNA"/>
</dbReference>
<dbReference type="GeneID" id="95777227"/>
<sequence>MFQAPPIRTATVVGALLLTAGLAWLPARDADPGPRPHCTGHRIASWSPDFRHTADFARYGNDNSRLDDWTGGDGTHSVRLPDGRTLWLFSDTFLDRIHEPPGPHGQGHHWRTSGTGAAPLLRHNSAVVMSRSGRPERTLTGGGAAAPGPFFPDPPGGGLRWPVAARVEPRAPGATGKVVRVLLWNRAPGTGPWIFGEPRGTEAATLSLPGLRLEGITRTVDQTAVPDPGRRVLYGTAAVRDGGWTYVFGGDDPPSAPASSAFLARAATGRLADRGSWRFWDGARWQRRAGRARPVLRGGGRRGVGSAFTVVRDGPAWVLFTMDTGGDGTAGLRAVTSYWSCAPQGPWHGPRGRLIPPRPPAADPRYVAVYNPQAHPAFTTRGGLLLSYDINWLGPPGVPPGPRINGEVELYRPRFLRVRMAPDAP</sequence>
<feature type="chain" id="PRO_5020821623" evidence="1">
    <location>
        <begin position="30"/>
        <end position="425"/>
    </location>
</feature>
<gene>
    <name evidence="2" type="ORF">EST54_04305</name>
</gene>
<dbReference type="AlphaFoldDB" id="A0A4Q1R994"/>
<dbReference type="Proteomes" id="UP000289482">
    <property type="component" value="Unassembled WGS sequence"/>
</dbReference>
<accession>A0A4Q1R994</accession>
<protein>
    <submittedName>
        <fullName evidence="2">DUF4185 domain-containing protein</fullName>
    </submittedName>
</protein>